<reference evidence="2 3" key="1">
    <citation type="submission" date="2020-07" db="EMBL/GenBank/DDBJ databases">
        <title>Sequencing the genomes of 1000 actinobacteria strains.</title>
        <authorList>
            <person name="Klenk H.-P."/>
        </authorList>
    </citation>
    <scope>NUCLEOTIDE SEQUENCE [LARGE SCALE GENOMIC DNA]</scope>
    <source>
        <strain evidence="2 3">DSM 18248</strain>
    </source>
</reference>
<feature type="compositionally biased region" description="Polar residues" evidence="1">
    <location>
        <begin position="77"/>
        <end position="86"/>
    </location>
</feature>
<name>A0A7Z0C1E6_9ACTN</name>
<comment type="caution">
    <text evidence="2">The sequence shown here is derived from an EMBL/GenBank/DDBJ whole genome shotgun (WGS) entry which is preliminary data.</text>
</comment>
<organism evidence="2 3">
    <name type="scientific">Nocardioides marinus</name>
    <dbReference type="NCBI Taxonomy" id="374514"/>
    <lineage>
        <taxon>Bacteria</taxon>
        <taxon>Bacillati</taxon>
        <taxon>Actinomycetota</taxon>
        <taxon>Actinomycetes</taxon>
        <taxon>Propionibacteriales</taxon>
        <taxon>Nocardioidaceae</taxon>
        <taxon>Nocardioides</taxon>
    </lineage>
</organism>
<proteinExistence type="predicted"/>
<evidence type="ECO:0000256" key="1">
    <source>
        <dbReference type="SAM" id="MobiDB-lite"/>
    </source>
</evidence>
<dbReference type="RefSeq" id="WP_179529969.1">
    <property type="nucleotide sequence ID" value="NZ_BAAAPP010000002.1"/>
</dbReference>
<protein>
    <submittedName>
        <fullName evidence="2">Uncharacterized protein</fullName>
    </submittedName>
</protein>
<gene>
    <name evidence="2" type="ORF">BKA05_000433</name>
</gene>
<sequence length="86" mass="9325">MTVFVAWSPAGFDDELVGEATGPWHEVRRVAAEVLLVDADETLSKVYHQLKWSLPDDAPLLVVPSDGPGKNRGLPAGTTSWLRARG</sequence>
<dbReference type="EMBL" id="JACBZI010000001">
    <property type="protein sequence ID" value="NYI08918.1"/>
    <property type="molecule type" value="Genomic_DNA"/>
</dbReference>
<feature type="region of interest" description="Disordered" evidence="1">
    <location>
        <begin position="63"/>
        <end position="86"/>
    </location>
</feature>
<keyword evidence="3" id="KW-1185">Reference proteome</keyword>
<dbReference type="Proteomes" id="UP000537326">
    <property type="component" value="Unassembled WGS sequence"/>
</dbReference>
<accession>A0A7Z0C1E6</accession>
<evidence type="ECO:0000313" key="3">
    <source>
        <dbReference type="Proteomes" id="UP000537326"/>
    </source>
</evidence>
<evidence type="ECO:0000313" key="2">
    <source>
        <dbReference type="EMBL" id="NYI08918.1"/>
    </source>
</evidence>
<dbReference type="AlphaFoldDB" id="A0A7Z0C1E6"/>